<dbReference type="AlphaFoldDB" id="A0AAW2E906"/>
<comment type="caution">
    <text evidence="5">The sequence shown here is derived from an EMBL/GenBank/DDBJ whole genome shotgun (WGS) entry which is preliminary data.</text>
</comment>
<dbReference type="Pfam" id="PF23070">
    <property type="entry name" value="DUF7043"/>
    <property type="match status" value="1"/>
</dbReference>
<dbReference type="Pfam" id="PF23069">
    <property type="entry name" value="DUF7042"/>
    <property type="match status" value="1"/>
</dbReference>
<evidence type="ECO:0000259" key="4">
    <source>
        <dbReference type="Pfam" id="PF23071"/>
    </source>
</evidence>
<feature type="domain" description="DUF7042" evidence="2">
    <location>
        <begin position="139"/>
        <end position="270"/>
    </location>
</feature>
<dbReference type="GO" id="GO:0061909">
    <property type="term" value="P:autophagosome-lysosome fusion"/>
    <property type="evidence" value="ECO:0007669"/>
    <property type="project" value="TreeGrafter"/>
</dbReference>
<gene>
    <name evidence="5" type="ORF">PUN28_019536</name>
</gene>
<accession>A0AAW2E906</accession>
<reference evidence="5 6" key="1">
    <citation type="submission" date="2023-03" db="EMBL/GenBank/DDBJ databases">
        <title>High recombination rates correlate with genetic variation in Cardiocondyla obscurior ants.</title>
        <authorList>
            <person name="Errbii M."/>
        </authorList>
    </citation>
    <scope>NUCLEOTIDE SEQUENCE [LARGE SCALE GENOMIC DNA]</scope>
    <source>
        <strain evidence="5">Alpha-2009</strain>
        <tissue evidence="5">Whole body</tissue>
    </source>
</reference>
<feature type="domain" description="DUF7044" evidence="4">
    <location>
        <begin position="43"/>
        <end position="122"/>
    </location>
</feature>
<proteinExistence type="predicted"/>
<dbReference type="InterPro" id="IPR055471">
    <property type="entry name" value="DUF7043"/>
</dbReference>
<dbReference type="InterPro" id="IPR055470">
    <property type="entry name" value="DUF7042"/>
</dbReference>
<sequence length="608" mass="69519">MKKYIFSRMQELAYPRRKGIFAPVSVLVLLILPLVDLPSANGACEFPSSWSGEWYQYGKSPVVVNTTVLGERVCIERMDDKYVVYGENCYHCMIINGRHENVIQYREGWCNSERTSLEEMCMMITSDDMLYSMFRMNSKPISCPFSGASFTFTYNRGYGECAMPISLAEKCTDESKLLLKYQACPDVVGTESNTEELQCLAIWNDGRNKYLVGTLKERSTLGDAKTYRCFLYEEKSHHQGKMIYLLAQSGDPTCNGLTTVSEGSPTIKLIKVDKEHSRCKYPAWVTQHHDWHSLNGTKSYHFTNKNATLRVKMQAQNTDGETVHEEKIVCHNLEKLYPNDNMQGNKVKLVAHVTSGCDIGYVCMIFHKRDSHIIEIQQSDQKAIMPDEACSISDPSTMPYTTLITTFLHQRRCPNLGRYEILDFAPLQVLSTGISRRRRRSELSRTTKRRTWQDNIEDEECRSTDIQVGCTSADQAEIAIGNTCEHEKIAYFCHGSWEEKGMWYTIASQRNSEIPGQTFCFSMLLKGVRDRSSRQKSQEKELWLSRPSRTCQREATNEWTYRLSNQGVCEDLTKTSNAASAPLMSYPGFILHIATYVAINTLRVLCSR</sequence>
<dbReference type="InterPro" id="IPR055472">
    <property type="entry name" value="DUF7044"/>
</dbReference>
<feature type="signal peptide" evidence="1">
    <location>
        <begin position="1"/>
        <end position="42"/>
    </location>
</feature>
<keyword evidence="1" id="KW-0732">Signal</keyword>
<evidence type="ECO:0000259" key="2">
    <source>
        <dbReference type="Pfam" id="PF23069"/>
    </source>
</evidence>
<evidence type="ECO:0000256" key="1">
    <source>
        <dbReference type="SAM" id="SignalP"/>
    </source>
</evidence>
<evidence type="ECO:0000313" key="6">
    <source>
        <dbReference type="Proteomes" id="UP001430953"/>
    </source>
</evidence>
<feature type="chain" id="PRO_5043991098" evidence="1">
    <location>
        <begin position="43"/>
        <end position="608"/>
    </location>
</feature>
<dbReference type="PANTHER" id="PTHR22255:SF9">
    <property type="entry name" value="LP06548P"/>
    <property type="match status" value="1"/>
</dbReference>
<dbReference type="PANTHER" id="PTHR22255">
    <property type="entry name" value="LP06548P"/>
    <property type="match status" value="1"/>
</dbReference>
<dbReference type="EMBL" id="JADYXP020000026">
    <property type="protein sequence ID" value="KAL0100164.1"/>
    <property type="molecule type" value="Genomic_DNA"/>
</dbReference>
<protein>
    <submittedName>
        <fullName evidence="5">Uncharacterized protein</fullName>
    </submittedName>
</protein>
<dbReference type="Pfam" id="PF23071">
    <property type="entry name" value="DUF7044"/>
    <property type="match status" value="1"/>
</dbReference>
<name>A0AAW2E906_9HYME</name>
<feature type="domain" description="DUF7043" evidence="3">
    <location>
        <begin position="276"/>
        <end position="400"/>
    </location>
</feature>
<organism evidence="5 6">
    <name type="scientific">Cardiocondyla obscurior</name>
    <dbReference type="NCBI Taxonomy" id="286306"/>
    <lineage>
        <taxon>Eukaryota</taxon>
        <taxon>Metazoa</taxon>
        <taxon>Ecdysozoa</taxon>
        <taxon>Arthropoda</taxon>
        <taxon>Hexapoda</taxon>
        <taxon>Insecta</taxon>
        <taxon>Pterygota</taxon>
        <taxon>Neoptera</taxon>
        <taxon>Endopterygota</taxon>
        <taxon>Hymenoptera</taxon>
        <taxon>Apocrita</taxon>
        <taxon>Aculeata</taxon>
        <taxon>Formicoidea</taxon>
        <taxon>Formicidae</taxon>
        <taxon>Myrmicinae</taxon>
        <taxon>Cardiocondyla</taxon>
    </lineage>
</organism>
<evidence type="ECO:0000313" key="5">
    <source>
        <dbReference type="EMBL" id="KAL0100164.1"/>
    </source>
</evidence>
<dbReference type="Proteomes" id="UP001430953">
    <property type="component" value="Unassembled WGS sequence"/>
</dbReference>
<evidence type="ECO:0000259" key="3">
    <source>
        <dbReference type="Pfam" id="PF23070"/>
    </source>
</evidence>
<keyword evidence="6" id="KW-1185">Reference proteome</keyword>